<dbReference type="EMBL" id="GAMC01018932">
    <property type="protein sequence ID" value="JAB87623.1"/>
    <property type="molecule type" value="mRNA"/>
</dbReference>
<reference evidence="3" key="2">
    <citation type="journal article" date="2014" name="BMC Genomics">
        <title>A genomic perspective to assessing quality of mass-reared SIT flies used in Mediterranean fruit fly (Ceratitis capitata) eradication in California.</title>
        <authorList>
            <person name="Calla B."/>
            <person name="Hall B."/>
            <person name="Hou S."/>
            <person name="Geib S.M."/>
        </authorList>
    </citation>
    <scope>NUCLEOTIDE SEQUENCE</scope>
</reference>
<feature type="compositionally biased region" description="Polar residues" evidence="2">
    <location>
        <begin position="301"/>
        <end position="330"/>
    </location>
</feature>
<keyword evidence="1" id="KW-0175">Coiled coil</keyword>
<organism evidence="3">
    <name type="scientific">Ceratitis capitata</name>
    <name type="common">Mediterranean fruit fly</name>
    <name type="synonym">Tephritis capitata</name>
    <dbReference type="NCBI Taxonomy" id="7213"/>
    <lineage>
        <taxon>Eukaryota</taxon>
        <taxon>Metazoa</taxon>
        <taxon>Ecdysozoa</taxon>
        <taxon>Arthropoda</taxon>
        <taxon>Hexapoda</taxon>
        <taxon>Insecta</taxon>
        <taxon>Pterygota</taxon>
        <taxon>Neoptera</taxon>
        <taxon>Endopterygota</taxon>
        <taxon>Diptera</taxon>
        <taxon>Brachycera</taxon>
        <taxon>Muscomorpha</taxon>
        <taxon>Tephritoidea</taxon>
        <taxon>Tephritidae</taxon>
        <taxon>Ceratitis</taxon>
        <taxon>Ceratitis</taxon>
    </lineage>
</organism>
<proteinExistence type="evidence at transcript level"/>
<protein>
    <submittedName>
        <fullName evidence="3">Uncharacterized protein</fullName>
    </submittedName>
</protein>
<feature type="coiled-coil region" evidence="1">
    <location>
        <begin position="569"/>
        <end position="596"/>
    </location>
</feature>
<evidence type="ECO:0000256" key="2">
    <source>
        <dbReference type="SAM" id="MobiDB-lite"/>
    </source>
</evidence>
<dbReference type="EMBL" id="GAMC01018933">
    <property type="protein sequence ID" value="JAB87622.1"/>
    <property type="molecule type" value="mRNA"/>
</dbReference>
<feature type="compositionally biased region" description="Polar residues" evidence="2">
    <location>
        <begin position="481"/>
        <end position="508"/>
    </location>
</feature>
<feature type="coiled-coil region" evidence="1">
    <location>
        <begin position="717"/>
        <end position="793"/>
    </location>
</feature>
<feature type="compositionally biased region" description="Polar residues" evidence="2">
    <location>
        <begin position="356"/>
        <end position="380"/>
    </location>
</feature>
<feature type="region of interest" description="Disordered" evidence="2">
    <location>
        <begin position="1342"/>
        <end position="1364"/>
    </location>
</feature>
<feature type="region of interest" description="Disordered" evidence="2">
    <location>
        <begin position="947"/>
        <end position="966"/>
    </location>
</feature>
<reference evidence="3" key="1">
    <citation type="submission" date="2013-07" db="EMBL/GenBank/DDBJ databases">
        <authorList>
            <person name="Geib S."/>
        </authorList>
    </citation>
    <scope>NUCLEOTIDE SEQUENCE</scope>
</reference>
<evidence type="ECO:0000256" key="1">
    <source>
        <dbReference type="SAM" id="Coils"/>
    </source>
</evidence>
<feature type="compositionally biased region" description="Polar residues" evidence="2">
    <location>
        <begin position="431"/>
        <end position="445"/>
    </location>
</feature>
<feature type="coiled-coil region" evidence="1">
    <location>
        <begin position="1110"/>
        <end position="1179"/>
    </location>
</feature>
<feature type="region of interest" description="Disordered" evidence="2">
    <location>
        <begin position="431"/>
        <end position="517"/>
    </location>
</feature>
<feature type="region of interest" description="Disordered" evidence="2">
    <location>
        <begin position="265"/>
        <end position="402"/>
    </location>
</feature>
<sequence>MSAILFSQDCEQKNQNIEELETQLDNHTFGEDSCNGFCAQSPQSMQRTSSTELELKDSPNAPFAAMPKQMEYNCDDSLLSNKMAALEINEGDSGHCDGGSDSGLDTATSKPTTVVIAASDIHCNDNNCAATQSNTLQRALSSTSGGYASSTGGLNDANNDVMATAASSDRTAGTPATHGFNMSGNLSLHSCGSEAVSAELSTNTTNGGASSATQSFECYSENGSESSSMLGGGTVATTPVRRSNSVKTKMRAFEAGRSVYSTPMARSVRERDCSSTPISTPSNMLSSSATASRTRPVGVKRTSSLSRHVPPTTLQRQADKQQLLNTTNKTLMPAPTSTVRSTPSTRATKPQKPDSLPNTLSRTQSMSMQRLVQRTPSLSRARTPCTPSEDGRWPGSSRASATMMGATKRGVSVTPDLMSLKMRSSNMMTSMEVRSTNSNTNSNPYGTLPRRRKQKSVEDLTVTPDSRSSSITRDRRMTTSVMASTRRSLVSAFGASTPQSSQSRSLTQPRKVAAQTPKTRIYHETSVQTAITGDDLENMFAGRTPTARAVDAVEQHEQTTQTDIRDAELERLRDEVRQLAQREHELSTKLQREREEKLATQRELHLNTERVMSMLEMARITGRKCGRTGGSVSGISIDGDATTPTSDEGSGSGHDSLLMLESQIQMSGHELIERQHEIGQLRQLCRTLQMEMERSLAAQECLLQEKAAIEQESSELQDFLQHEKSALCDALKELETEHQTCKQQLAGREEEVKVLRDECRHLVRLNEQRRQENRMLQSKYAALENKSKEIMMQQNYSVSGASAALSGLHSRLDSLVEQLVSTYNITEHDLEDMGFQPETQQNHSNAVEVRSTHNSDEYLGRLPSNVNANGLELCTHSQKFLPQPSDGSLSPQRNQSFIAAVISAIRNATTPSSKKLLARNNGKRISIDNVGAVELQNGQGSIKMNNNYNGETQNGGGDDSDSTEMLDSETEPCLMMDNVLEDVTMPDSHSHNMVSSCTGIISQLEIPTELVIPASGDESLHNLSQAIVNRQQMELQISNMQSVQKATMQLNQCERDNSDDVSHDSVAEMPSLMEFCTAQAVVDQVIEVDCLVTKLLKVLRLIQMDNDNCIQQLIVDKNKLQENKEDMLEKLKDLQDVNIKLQDELMDATQELMLKNTDLSNTKAEMQRHRNEIDRLTQDICNLSTLCSNYKKLSPTVEFSPLQQQLLHSAYTAAEGEINGKGAENDAESILNLLKMWQTEGQFKHLKIRNFLGVLMKTQDCMPAQQQQDNSNNERLRVYANQLENVLSVLQACHETSLNYADIKKLRYDIEVVKANANWSSIIVDGGAAEVNCNATNKPSLASNNIDDEDVNANATEDMEKEVN</sequence>
<feature type="compositionally biased region" description="Low complexity" evidence="2">
    <location>
        <begin position="333"/>
        <end position="348"/>
    </location>
</feature>
<dbReference type="OrthoDB" id="7475679at2759"/>
<evidence type="ECO:0000313" key="3">
    <source>
        <dbReference type="EMBL" id="JAB87623.1"/>
    </source>
</evidence>
<accession>W8ASM2</accession>
<dbReference type="EMBL" id="GAMC01018930">
    <property type="protein sequence ID" value="JAB87625.1"/>
    <property type="molecule type" value="mRNA"/>
</dbReference>
<feature type="compositionally biased region" description="Polar residues" evidence="2">
    <location>
        <begin position="274"/>
        <end position="293"/>
    </location>
</feature>
<feature type="region of interest" description="Disordered" evidence="2">
    <location>
        <begin position="224"/>
        <end position="243"/>
    </location>
</feature>
<feature type="region of interest" description="Disordered" evidence="2">
    <location>
        <begin position="631"/>
        <end position="653"/>
    </location>
</feature>
<name>W8ASM2_CERCA</name>
<feature type="compositionally biased region" description="Acidic residues" evidence="2">
    <location>
        <begin position="1346"/>
        <end position="1364"/>
    </location>
</feature>